<dbReference type="Pfam" id="PF00578">
    <property type="entry name" value="AhpC-TSA"/>
    <property type="match status" value="1"/>
</dbReference>
<organism evidence="2 3">
    <name type="scientific">Chryseobacterium scophthalmum</name>
    <dbReference type="NCBI Taxonomy" id="59733"/>
    <lineage>
        <taxon>Bacteria</taxon>
        <taxon>Pseudomonadati</taxon>
        <taxon>Bacteroidota</taxon>
        <taxon>Flavobacteriia</taxon>
        <taxon>Flavobacteriales</taxon>
        <taxon>Weeksellaceae</taxon>
        <taxon>Chryseobacterium group</taxon>
        <taxon>Chryseobacterium</taxon>
    </lineage>
</organism>
<reference evidence="3" key="1">
    <citation type="submission" date="2016-12" db="EMBL/GenBank/DDBJ databases">
        <authorList>
            <person name="Varghese N."/>
            <person name="Submissions S."/>
        </authorList>
    </citation>
    <scope>NUCLEOTIDE SEQUENCE [LARGE SCALE GENOMIC DNA]</scope>
    <source>
        <strain evidence="3">DSM 16779</strain>
    </source>
</reference>
<evidence type="ECO:0000259" key="1">
    <source>
        <dbReference type="Pfam" id="PF00578"/>
    </source>
</evidence>
<dbReference type="GO" id="GO:0016209">
    <property type="term" value="F:antioxidant activity"/>
    <property type="evidence" value="ECO:0007669"/>
    <property type="project" value="InterPro"/>
</dbReference>
<keyword evidence="3" id="KW-1185">Reference proteome</keyword>
<dbReference type="Proteomes" id="UP000184782">
    <property type="component" value="Unassembled WGS sequence"/>
</dbReference>
<sequence>MSSVIKMKKIISIILLFFNIVQLCAQVPDLEKAKRKYFQANVISYKTTAYYPNPETDATSVFSVLYTVYKPQNKDFEFYSKNETSEEFYKNNFYYEVNHAEKTIYEYENKDNQNAAISSSRLRQFGPTTLLKMKWSYIDDTQIDGKIHSHYSNIESINNYEGKEIKVEFHIYISGNFTISKFERKSFVDGKLGQTVTYLFSNYIFYDKTTNFKVLLPQNYALKYYERQDSLKPLAKNTVVQPFEAIDINGQQFSFNPKKEKQTLLLFSSTNCGYSKMISDYVLSSGFKLNTQTELINIFGSDSKANVKKYFVNKEVKFPVISDRKDIEKQFGIYGYPILYLINENGIIIETLYGSSQVLPFLKSLSIK</sequence>
<evidence type="ECO:0000313" key="3">
    <source>
        <dbReference type="Proteomes" id="UP000184782"/>
    </source>
</evidence>
<dbReference type="STRING" id="59733.SAMN05421769_4015"/>
<dbReference type="SUPFAM" id="SSF52833">
    <property type="entry name" value="Thioredoxin-like"/>
    <property type="match status" value="1"/>
</dbReference>
<protein>
    <submittedName>
        <fullName evidence="2">Cytochrome oxidase Cu insertion factor, SCO1/SenC/PrrC family</fullName>
    </submittedName>
</protein>
<dbReference type="EMBL" id="FSRQ01000006">
    <property type="protein sequence ID" value="SIO38507.1"/>
    <property type="molecule type" value="Genomic_DNA"/>
</dbReference>
<gene>
    <name evidence="2" type="ORF">SAMN05421769_4015</name>
</gene>
<accession>A0A1N6J2N0</accession>
<dbReference type="GO" id="GO:0016491">
    <property type="term" value="F:oxidoreductase activity"/>
    <property type="evidence" value="ECO:0007669"/>
    <property type="project" value="InterPro"/>
</dbReference>
<proteinExistence type="predicted"/>
<evidence type="ECO:0000313" key="2">
    <source>
        <dbReference type="EMBL" id="SIO38507.1"/>
    </source>
</evidence>
<feature type="domain" description="Alkyl hydroperoxide reductase subunit C/ Thiol specific antioxidant" evidence="1">
    <location>
        <begin position="241"/>
        <end position="349"/>
    </location>
</feature>
<dbReference type="InterPro" id="IPR036249">
    <property type="entry name" value="Thioredoxin-like_sf"/>
</dbReference>
<dbReference type="Gene3D" id="3.40.30.10">
    <property type="entry name" value="Glutaredoxin"/>
    <property type="match status" value="1"/>
</dbReference>
<dbReference type="InterPro" id="IPR000866">
    <property type="entry name" value="AhpC/TSA"/>
</dbReference>
<name>A0A1N6J2N0_9FLAO</name>
<dbReference type="AlphaFoldDB" id="A0A1N6J2N0"/>